<name>A0ABY7AC72_9FIRM</name>
<evidence type="ECO:0000313" key="4">
    <source>
        <dbReference type="Proteomes" id="UP001163115"/>
    </source>
</evidence>
<feature type="domain" description="NAD-dependent epimerase/dehydratase" evidence="2">
    <location>
        <begin position="16"/>
        <end position="260"/>
    </location>
</feature>
<organism evidence="3 4">
    <name type="scientific">Lacrimispora xylanolytica</name>
    <dbReference type="NCBI Taxonomy" id="29375"/>
    <lineage>
        <taxon>Bacteria</taxon>
        <taxon>Bacillati</taxon>
        <taxon>Bacillota</taxon>
        <taxon>Clostridia</taxon>
        <taxon>Lachnospirales</taxon>
        <taxon>Lachnospiraceae</taxon>
        <taxon>Lacrimispora</taxon>
    </lineage>
</organism>
<evidence type="ECO:0000256" key="1">
    <source>
        <dbReference type="ARBA" id="ARBA00007637"/>
    </source>
</evidence>
<dbReference type="Proteomes" id="UP001163115">
    <property type="component" value="Chromosome"/>
</dbReference>
<dbReference type="SUPFAM" id="SSF51735">
    <property type="entry name" value="NAD(P)-binding Rossmann-fold domains"/>
    <property type="match status" value="1"/>
</dbReference>
<evidence type="ECO:0000313" key="3">
    <source>
        <dbReference type="EMBL" id="WAJ24092.1"/>
    </source>
</evidence>
<dbReference type="PANTHER" id="PTHR43000">
    <property type="entry name" value="DTDP-D-GLUCOSE 4,6-DEHYDRATASE-RELATED"/>
    <property type="match status" value="1"/>
</dbReference>
<reference evidence="3" key="1">
    <citation type="submission" date="2022-11" db="EMBL/GenBank/DDBJ databases">
        <title>Lacrimispora xylanolytica sy1, complete genome.</title>
        <authorList>
            <person name="Choi S."/>
        </authorList>
    </citation>
    <scope>NUCLEOTIDE SEQUENCE</scope>
    <source>
        <strain evidence="3">Sy1</strain>
    </source>
</reference>
<proteinExistence type="inferred from homology"/>
<accession>A0ABY7AC72</accession>
<evidence type="ECO:0000259" key="2">
    <source>
        <dbReference type="Pfam" id="PF01370"/>
    </source>
</evidence>
<sequence length="335" mass="37706">MINHEALIEKLSNKTILLTGASGTVGRNIISLINKYNIENSAHITIFACVRNEKKIIPFIMDKDFIRLYPGDILDKYYWSTIDTSVDYIIHCAANTNSKFMITNPVETLDGIVIGTKNVLEFALRCNIMGILYVSSMEIYGDLPFLDRKVSENDIGKIDILAERSSYPLGKRLAENYCYCYYKEFGLPIKIVRLAQTFGKGITEEDNRVYVQFAKSAISGCDIILHTGGESMGNYVDSEEAVQAMLLVLLMGKTGEAYNVVNEDNSMSIKEMAEMVANKIASSRIEVRYDISDNHGYSKIKGARLSARKVEELGWKATISLEEMYRKTIEEIGEL</sequence>
<keyword evidence="4" id="KW-1185">Reference proteome</keyword>
<protein>
    <submittedName>
        <fullName evidence="3">NAD(P)-dependent oxidoreductase</fullName>
    </submittedName>
</protein>
<dbReference type="Gene3D" id="3.40.50.720">
    <property type="entry name" value="NAD(P)-binding Rossmann-like Domain"/>
    <property type="match status" value="1"/>
</dbReference>
<dbReference type="InterPro" id="IPR001509">
    <property type="entry name" value="Epimerase_deHydtase"/>
</dbReference>
<dbReference type="InterPro" id="IPR036291">
    <property type="entry name" value="NAD(P)-bd_dom_sf"/>
</dbReference>
<gene>
    <name evidence="3" type="ORF">OW255_00775</name>
</gene>
<dbReference type="EMBL" id="CP113524">
    <property type="protein sequence ID" value="WAJ24092.1"/>
    <property type="molecule type" value="Genomic_DNA"/>
</dbReference>
<comment type="similarity">
    <text evidence="1">Belongs to the NAD(P)-dependent epimerase/dehydratase family.</text>
</comment>
<dbReference type="RefSeq" id="WP_268115314.1">
    <property type="nucleotide sequence ID" value="NZ_CP113524.1"/>
</dbReference>
<dbReference type="Pfam" id="PF01370">
    <property type="entry name" value="Epimerase"/>
    <property type="match status" value="1"/>
</dbReference>